<protein>
    <submittedName>
        <fullName evidence="1">Uncharacterized protein</fullName>
    </submittedName>
</protein>
<comment type="caution">
    <text evidence="1">The sequence shown here is derived from an EMBL/GenBank/DDBJ whole genome shotgun (WGS) entry which is preliminary data.</text>
</comment>
<gene>
    <name evidence="1" type="ORF">SO802_014729</name>
</gene>
<name>A0AAW2CRS9_9ROSI</name>
<organism evidence="1 2">
    <name type="scientific">Lithocarpus litseifolius</name>
    <dbReference type="NCBI Taxonomy" id="425828"/>
    <lineage>
        <taxon>Eukaryota</taxon>
        <taxon>Viridiplantae</taxon>
        <taxon>Streptophyta</taxon>
        <taxon>Embryophyta</taxon>
        <taxon>Tracheophyta</taxon>
        <taxon>Spermatophyta</taxon>
        <taxon>Magnoliopsida</taxon>
        <taxon>eudicotyledons</taxon>
        <taxon>Gunneridae</taxon>
        <taxon>Pentapetalae</taxon>
        <taxon>rosids</taxon>
        <taxon>fabids</taxon>
        <taxon>Fagales</taxon>
        <taxon>Fagaceae</taxon>
        <taxon>Lithocarpus</taxon>
    </lineage>
</organism>
<dbReference type="AlphaFoldDB" id="A0AAW2CRS9"/>
<dbReference type="EMBL" id="JAZDWU010000005">
    <property type="protein sequence ID" value="KAL0000948.1"/>
    <property type="molecule type" value="Genomic_DNA"/>
</dbReference>
<keyword evidence="2" id="KW-1185">Reference proteome</keyword>
<proteinExistence type="predicted"/>
<reference evidence="1 2" key="1">
    <citation type="submission" date="2024-01" db="EMBL/GenBank/DDBJ databases">
        <title>A telomere-to-telomere, gap-free genome of sweet tea (Lithocarpus litseifolius).</title>
        <authorList>
            <person name="Zhou J."/>
        </authorList>
    </citation>
    <scope>NUCLEOTIDE SEQUENCE [LARGE SCALE GENOMIC DNA]</scope>
    <source>
        <strain evidence="1">Zhou-2022a</strain>
        <tissue evidence="1">Leaf</tissue>
    </source>
</reference>
<evidence type="ECO:0000313" key="1">
    <source>
        <dbReference type="EMBL" id="KAL0000948.1"/>
    </source>
</evidence>
<accession>A0AAW2CRS9</accession>
<dbReference type="Proteomes" id="UP001459277">
    <property type="component" value="Unassembled WGS sequence"/>
</dbReference>
<evidence type="ECO:0000313" key="2">
    <source>
        <dbReference type="Proteomes" id="UP001459277"/>
    </source>
</evidence>
<sequence>MKYIDKIMKTIRNKIVPIEGSQISLQQTHSAALGLQVEGEKDEQRGIPGLSSELGVWDFFVWVSQFEMKEERGTSESTFSPLGNGWDLTQWRRRSEGQKMRGKVRV</sequence>